<name>A0A9W4TVD9_9ASCO</name>
<dbReference type="Pfam" id="PF00069">
    <property type="entry name" value="Pkinase"/>
    <property type="match status" value="1"/>
</dbReference>
<dbReference type="Gene3D" id="1.10.510.10">
    <property type="entry name" value="Transferase(Phosphotransferase) domain 1"/>
    <property type="match status" value="1"/>
</dbReference>
<dbReference type="SUPFAM" id="SSF56112">
    <property type="entry name" value="Protein kinase-like (PK-like)"/>
    <property type="match status" value="1"/>
</dbReference>
<evidence type="ECO:0000256" key="5">
    <source>
        <dbReference type="ARBA" id="ARBA00022840"/>
    </source>
</evidence>
<proteinExistence type="predicted"/>
<dbReference type="InterPro" id="IPR000719">
    <property type="entry name" value="Prot_kinase_dom"/>
</dbReference>
<gene>
    <name evidence="8" type="ORF">CANVERA_P1584</name>
</gene>
<evidence type="ECO:0000256" key="4">
    <source>
        <dbReference type="ARBA" id="ARBA00022777"/>
    </source>
</evidence>
<dbReference type="GO" id="GO:0010506">
    <property type="term" value="P:regulation of autophagy"/>
    <property type="evidence" value="ECO:0007669"/>
    <property type="project" value="InterPro"/>
</dbReference>
<dbReference type="EMBL" id="CANTUO010000001">
    <property type="protein sequence ID" value="CAI5757067.1"/>
    <property type="molecule type" value="Genomic_DNA"/>
</dbReference>
<keyword evidence="4" id="KW-0418">Kinase</keyword>
<protein>
    <recommendedName>
        <fullName evidence="1">non-specific serine/threonine protein kinase</fullName>
        <ecNumber evidence="1">2.7.11.1</ecNumber>
    </recommendedName>
</protein>
<dbReference type="PROSITE" id="PS00108">
    <property type="entry name" value="PROTEIN_KINASE_ST"/>
    <property type="match status" value="1"/>
</dbReference>
<dbReference type="InterPro" id="IPR045269">
    <property type="entry name" value="Atg1-like"/>
</dbReference>
<dbReference type="PANTHER" id="PTHR24348:SF22">
    <property type="entry name" value="NON-SPECIFIC SERINE_THREONINE PROTEIN KINASE"/>
    <property type="match status" value="1"/>
</dbReference>
<organism evidence="8 9">
    <name type="scientific">Candida verbasci</name>
    <dbReference type="NCBI Taxonomy" id="1227364"/>
    <lineage>
        <taxon>Eukaryota</taxon>
        <taxon>Fungi</taxon>
        <taxon>Dikarya</taxon>
        <taxon>Ascomycota</taxon>
        <taxon>Saccharomycotina</taxon>
        <taxon>Pichiomycetes</taxon>
        <taxon>Debaryomycetaceae</taxon>
        <taxon>Candida/Lodderomyces clade</taxon>
        <taxon>Candida</taxon>
    </lineage>
</organism>
<evidence type="ECO:0000256" key="3">
    <source>
        <dbReference type="ARBA" id="ARBA00022741"/>
    </source>
</evidence>
<feature type="compositionally biased region" description="Basic residues" evidence="6">
    <location>
        <begin position="42"/>
        <end position="52"/>
    </location>
</feature>
<keyword evidence="2" id="KW-0808">Transferase</keyword>
<evidence type="ECO:0000313" key="8">
    <source>
        <dbReference type="EMBL" id="CAI5757067.1"/>
    </source>
</evidence>
<dbReference type="Proteomes" id="UP001152885">
    <property type="component" value="Unassembled WGS sequence"/>
</dbReference>
<dbReference type="SMART" id="SM00220">
    <property type="entry name" value="S_TKc"/>
    <property type="match status" value="1"/>
</dbReference>
<dbReference type="PROSITE" id="PS50011">
    <property type="entry name" value="PROTEIN_KINASE_DOM"/>
    <property type="match status" value="1"/>
</dbReference>
<keyword evidence="9" id="KW-1185">Reference proteome</keyword>
<dbReference type="InterPro" id="IPR008271">
    <property type="entry name" value="Ser/Thr_kinase_AS"/>
</dbReference>
<sequence>MLFKKKEKTVSPSPSPPIAQAHSDLKRVNSGQSIKSNESIKSKHKLKSIFKSNKHDHGSASEGDIDQITNNIDSKLEIVNEQPTSDEFNKRISTIVENDQFSESESEFETGSEDDEIEYDHLHPVKPKFIPNEHELATHLSTIMGYCGFKKESQHVTELANEESKKTYSLLDKVNKIHKIPKANTGDSVIEDYQVELIQNLSSKMEKILEKKKLDLLKNEKSLYQRYGIIRNVIGRGSYGLIKIIDPDSDSSHPLQLNKFYNKTLYVVKELPKKKDENNSKFIERIMSEFVISSSLNNKHIVETVDLMCSLDYKINQVMICSQGGNLFSYLTTGVNIKDQCVSYMSFDEIDCFIKQIAKGLKYMHNHGVSHCDLKLENILITYELTNENRYKAKTVLKLSDFGKSFVFKTKFDDKEQYIQSGPIGTEPYIAPEEYLGDHSSVKKDIWALGIIVLVLYNIRRHYYSKKDQTYTDLEHRFTQKITDSQGYVTGYLWKSTESKSNGYKDKVFNEYSQKRMIANYDTKTKEWLIKRKGSFPPIEEICQDEDDELNELRIMILYKVLDIDPFKRMNCKEFLESDWMESIDACS</sequence>
<evidence type="ECO:0000259" key="7">
    <source>
        <dbReference type="PROSITE" id="PS50011"/>
    </source>
</evidence>
<dbReference type="InterPro" id="IPR011009">
    <property type="entry name" value="Kinase-like_dom_sf"/>
</dbReference>
<evidence type="ECO:0000256" key="1">
    <source>
        <dbReference type="ARBA" id="ARBA00012513"/>
    </source>
</evidence>
<keyword evidence="5" id="KW-0067">ATP-binding</keyword>
<feature type="region of interest" description="Disordered" evidence="6">
    <location>
        <begin position="1"/>
        <end position="67"/>
    </location>
</feature>
<evidence type="ECO:0000256" key="2">
    <source>
        <dbReference type="ARBA" id="ARBA00022679"/>
    </source>
</evidence>
<dbReference type="GO" id="GO:0004674">
    <property type="term" value="F:protein serine/threonine kinase activity"/>
    <property type="evidence" value="ECO:0007669"/>
    <property type="project" value="UniProtKB-EC"/>
</dbReference>
<reference evidence="8" key="1">
    <citation type="submission" date="2022-12" db="EMBL/GenBank/DDBJ databases">
        <authorList>
            <person name="Brejova B."/>
        </authorList>
    </citation>
    <scope>NUCLEOTIDE SEQUENCE</scope>
</reference>
<dbReference type="EC" id="2.7.11.1" evidence="1"/>
<keyword evidence="3" id="KW-0547">Nucleotide-binding</keyword>
<dbReference type="GO" id="GO:0005776">
    <property type="term" value="C:autophagosome"/>
    <property type="evidence" value="ECO:0007669"/>
    <property type="project" value="TreeGrafter"/>
</dbReference>
<accession>A0A9W4TVD9</accession>
<dbReference type="PANTHER" id="PTHR24348">
    <property type="entry name" value="SERINE/THREONINE-PROTEIN KINASE UNC-51-RELATED"/>
    <property type="match status" value="1"/>
</dbReference>
<comment type="caution">
    <text evidence="8">The sequence shown here is derived from an EMBL/GenBank/DDBJ whole genome shotgun (WGS) entry which is preliminary data.</text>
</comment>
<evidence type="ECO:0000313" key="9">
    <source>
        <dbReference type="Proteomes" id="UP001152885"/>
    </source>
</evidence>
<dbReference type="OrthoDB" id="6513151at2759"/>
<feature type="domain" description="Protein kinase" evidence="7">
    <location>
        <begin position="228"/>
        <end position="581"/>
    </location>
</feature>
<dbReference type="GO" id="GO:0005829">
    <property type="term" value="C:cytosol"/>
    <property type="evidence" value="ECO:0007669"/>
    <property type="project" value="TreeGrafter"/>
</dbReference>
<dbReference type="GO" id="GO:0016020">
    <property type="term" value="C:membrane"/>
    <property type="evidence" value="ECO:0007669"/>
    <property type="project" value="TreeGrafter"/>
</dbReference>
<evidence type="ECO:0000256" key="6">
    <source>
        <dbReference type="SAM" id="MobiDB-lite"/>
    </source>
</evidence>
<dbReference type="GO" id="GO:0005524">
    <property type="term" value="F:ATP binding"/>
    <property type="evidence" value="ECO:0007669"/>
    <property type="project" value="UniProtKB-KW"/>
</dbReference>
<dbReference type="GO" id="GO:0000407">
    <property type="term" value="C:phagophore assembly site"/>
    <property type="evidence" value="ECO:0007669"/>
    <property type="project" value="TreeGrafter"/>
</dbReference>
<dbReference type="GO" id="GO:0000045">
    <property type="term" value="P:autophagosome assembly"/>
    <property type="evidence" value="ECO:0007669"/>
    <property type="project" value="TreeGrafter"/>
</dbReference>
<dbReference type="AlphaFoldDB" id="A0A9W4TVD9"/>
<feature type="compositionally biased region" description="Polar residues" evidence="6">
    <location>
        <begin position="29"/>
        <end position="39"/>
    </location>
</feature>